<keyword evidence="2" id="KW-1133">Transmembrane helix</keyword>
<feature type="compositionally biased region" description="Polar residues" evidence="1">
    <location>
        <begin position="320"/>
        <end position="329"/>
    </location>
</feature>
<feature type="compositionally biased region" description="Low complexity" evidence="1">
    <location>
        <begin position="149"/>
        <end position="180"/>
    </location>
</feature>
<dbReference type="Proteomes" id="UP000664521">
    <property type="component" value="Unassembled WGS sequence"/>
</dbReference>
<keyword evidence="5" id="KW-1185">Reference proteome</keyword>
<keyword evidence="2" id="KW-0812">Transmembrane</keyword>
<sequence>MLPTNLLNLLAVCLLSLRTPSATALSPARSPARALQLLSRQSSQCATTGYSPCNKAGLPGNFCCPANQQCIAFNNNKSALCCPSGQDCKTIAPVSCDLTKQDVSKSPAGGLHTTDLTGELAKCGSNCCPQGYSCQNNNCVVQSSSTSSKPASTASHTSTGSATPSTSTPKSTSATPTHSAIPGSADAQPQCSKIPGAAVAIGLIAGIIIGILLTITVICLIGRHNKKKDPPQKSSASIFSSVGQPPSISDPMPHYQQNGELRNDFLRKNPNPTNVDANAGYGRNRASSRVRSLFTRSPTFKNAQNGYGGQQSPTDGIGRTLQSPMQSPVRNGVRREPSTESIKIYSPQNDGLGRVPQRPETTFSGMIRQADLPPNLTFLNSPTRPDPRSRGVGH</sequence>
<evidence type="ECO:0000313" key="5">
    <source>
        <dbReference type="Proteomes" id="UP000664521"/>
    </source>
</evidence>
<organism evidence="4 5">
    <name type="scientific">Heterodermia speciosa</name>
    <dbReference type="NCBI Taxonomy" id="116794"/>
    <lineage>
        <taxon>Eukaryota</taxon>
        <taxon>Fungi</taxon>
        <taxon>Dikarya</taxon>
        <taxon>Ascomycota</taxon>
        <taxon>Pezizomycotina</taxon>
        <taxon>Lecanoromycetes</taxon>
        <taxon>OSLEUM clade</taxon>
        <taxon>Lecanoromycetidae</taxon>
        <taxon>Caliciales</taxon>
        <taxon>Physciaceae</taxon>
        <taxon>Heterodermia</taxon>
    </lineage>
</organism>
<name>A0A8H3EKL7_9LECA</name>
<evidence type="ECO:0000256" key="2">
    <source>
        <dbReference type="SAM" id="Phobius"/>
    </source>
</evidence>
<gene>
    <name evidence="4" type="ORF">HETSPECPRED_006111</name>
</gene>
<feature type="chain" id="PRO_5034897316" description="Mid2 domain-containing protein" evidence="3">
    <location>
        <begin position="25"/>
        <end position="394"/>
    </location>
</feature>
<keyword evidence="2" id="KW-0472">Membrane</keyword>
<feature type="region of interest" description="Disordered" evidence="1">
    <location>
        <begin position="320"/>
        <end position="339"/>
    </location>
</feature>
<feature type="compositionally biased region" description="Basic and acidic residues" evidence="1">
    <location>
        <begin position="385"/>
        <end position="394"/>
    </location>
</feature>
<feature type="transmembrane region" description="Helical" evidence="2">
    <location>
        <begin position="197"/>
        <end position="221"/>
    </location>
</feature>
<dbReference type="OrthoDB" id="5338512at2759"/>
<reference evidence="4" key="1">
    <citation type="submission" date="2021-03" db="EMBL/GenBank/DDBJ databases">
        <authorList>
            <person name="Tagirdzhanova G."/>
        </authorList>
    </citation>
    <scope>NUCLEOTIDE SEQUENCE</scope>
</reference>
<evidence type="ECO:0000313" key="4">
    <source>
        <dbReference type="EMBL" id="CAF9906223.1"/>
    </source>
</evidence>
<evidence type="ECO:0000256" key="1">
    <source>
        <dbReference type="SAM" id="MobiDB-lite"/>
    </source>
</evidence>
<evidence type="ECO:0000256" key="3">
    <source>
        <dbReference type="SAM" id="SignalP"/>
    </source>
</evidence>
<dbReference type="AlphaFoldDB" id="A0A8H3EKL7"/>
<dbReference type="EMBL" id="CAJPDS010000004">
    <property type="protein sequence ID" value="CAF9906223.1"/>
    <property type="molecule type" value="Genomic_DNA"/>
</dbReference>
<comment type="caution">
    <text evidence="4">The sequence shown here is derived from an EMBL/GenBank/DDBJ whole genome shotgun (WGS) entry which is preliminary data.</text>
</comment>
<feature type="region of interest" description="Disordered" evidence="1">
    <location>
        <begin position="149"/>
        <end position="188"/>
    </location>
</feature>
<keyword evidence="3" id="KW-0732">Signal</keyword>
<proteinExistence type="predicted"/>
<protein>
    <recommendedName>
        <fullName evidence="6">Mid2 domain-containing protein</fullName>
    </recommendedName>
</protein>
<accession>A0A8H3EKL7</accession>
<feature type="signal peptide" evidence="3">
    <location>
        <begin position="1"/>
        <end position="24"/>
    </location>
</feature>
<evidence type="ECO:0008006" key="6">
    <source>
        <dbReference type="Google" id="ProtNLM"/>
    </source>
</evidence>
<feature type="region of interest" description="Disordered" evidence="1">
    <location>
        <begin position="370"/>
        <end position="394"/>
    </location>
</feature>